<protein>
    <submittedName>
        <fullName evidence="2">Uncharacterized protein</fullName>
    </submittedName>
</protein>
<feature type="region of interest" description="Disordered" evidence="1">
    <location>
        <begin position="110"/>
        <end position="164"/>
    </location>
</feature>
<evidence type="ECO:0000256" key="1">
    <source>
        <dbReference type="SAM" id="MobiDB-lite"/>
    </source>
</evidence>
<dbReference type="AlphaFoldDB" id="A0A5C3NFK8"/>
<dbReference type="OrthoDB" id="10599279at2759"/>
<gene>
    <name evidence="2" type="ORF">OE88DRAFT_715166</name>
</gene>
<dbReference type="Proteomes" id="UP000305948">
    <property type="component" value="Unassembled WGS sequence"/>
</dbReference>
<sequence length="304" mass="32633">MLSMFEMQDWGKEKVGRLIVAKPQEVAPEPGTIESAKSNVNSTRASTVGVNVSEVLKTNQPVSTNAARERSAVANVARAERTHPNTVPISVTMAQPAQESAGADLDVYPGIPQGSAKQTRDAAKLNRKPVSGSATLHRKDHHSGLGLAPGRPEREPGPEVGCGVRIGNAQERSRVTAAPEPVSPMVAIAVRKDDRGPLTPSRQFEPQSAPPSTLGKRYRGDVENTTRTGNRQETKKKRRADVGPEEVVQDVVICNNAIKRILRSGTPVDDETVSHTNVIARGGGWSAHRKFVDAPGFEEDPGCR</sequence>
<feature type="region of interest" description="Disordered" evidence="1">
    <location>
        <begin position="195"/>
        <end position="243"/>
    </location>
</feature>
<evidence type="ECO:0000313" key="3">
    <source>
        <dbReference type="Proteomes" id="UP000305948"/>
    </source>
</evidence>
<organism evidence="2 3">
    <name type="scientific">Heliocybe sulcata</name>
    <dbReference type="NCBI Taxonomy" id="5364"/>
    <lineage>
        <taxon>Eukaryota</taxon>
        <taxon>Fungi</taxon>
        <taxon>Dikarya</taxon>
        <taxon>Basidiomycota</taxon>
        <taxon>Agaricomycotina</taxon>
        <taxon>Agaricomycetes</taxon>
        <taxon>Gloeophyllales</taxon>
        <taxon>Gloeophyllaceae</taxon>
        <taxon>Heliocybe</taxon>
    </lineage>
</organism>
<reference evidence="2 3" key="1">
    <citation type="journal article" date="2019" name="Nat. Ecol. Evol.">
        <title>Megaphylogeny resolves global patterns of mushroom evolution.</title>
        <authorList>
            <person name="Varga T."/>
            <person name="Krizsan K."/>
            <person name="Foldi C."/>
            <person name="Dima B."/>
            <person name="Sanchez-Garcia M."/>
            <person name="Sanchez-Ramirez S."/>
            <person name="Szollosi G.J."/>
            <person name="Szarkandi J.G."/>
            <person name="Papp V."/>
            <person name="Albert L."/>
            <person name="Andreopoulos W."/>
            <person name="Angelini C."/>
            <person name="Antonin V."/>
            <person name="Barry K.W."/>
            <person name="Bougher N.L."/>
            <person name="Buchanan P."/>
            <person name="Buyck B."/>
            <person name="Bense V."/>
            <person name="Catcheside P."/>
            <person name="Chovatia M."/>
            <person name="Cooper J."/>
            <person name="Damon W."/>
            <person name="Desjardin D."/>
            <person name="Finy P."/>
            <person name="Geml J."/>
            <person name="Haridas S."/>
            <person name="Hughes K."/>
            <person name="Justo A."/>
            <person name="Karasinski D."/>
            <person name="Kautmanova I."/>
            <person name="Kiss B."/>
            <person name="Kocsube S."/>
            <person name="Kotiranta H."/>
            <person name="LaButti K.M."/>
            <person name="Lechner B.E."/>
            <person name="Liimatainen K."/>
            <person name="Lipzen A."/>
            <person name="Lukacs Z."/>
            <person name="Mihaltcheva S."/>
            <person name="Morgado L.N."/>
            <person name="Niskanen T."/>
            <person name="Noordeloos M.E."/>
            <person name="Ohm R.A."/>
            <person name="Ortiz-Santana B."/>
            <person name="Ovrebo C."/>
            <person name="Racz N."/>
            <person name="Riley R."/>
            <person name="Savchenko A."/>
            <person name="Shiryaev A."/>
            <person name="Soop K."/>
            <person name="Spirin V."/>
            <person name="Szebenyi C."/>
            <person name="Tomsovsky M."/>
            <person name="Tulloss R.E."/>
            <person name="Uehling J."/>
            <person name="Grigoriev I.V."/>
            <person name="Vagvolgyi C."/>
            <person name="Papp T."/>
            <person name="Martin F.M."/>
            <person name="Miettinen O."/>
            <person name="Hibbett D.S."/>
            <person name="Nagy L.G."/>
        </authorList>
    </citation>
    <scope>NUCLEOTIDE SEQUENCE [LARGE SCALE GENOMIC DNA]</scope>
    <source>
        <strain evidence="2 3">OMC1185</strain>
    </source>
</reference>
<evidence type="ECO:0000313" key="2">
    <source>
        <dbReference type="EMBL" id="TFK56152.1"/>
    </source>
</evidence>
<name>A0A5C3NFK8_9AGAM</name>
<keyword evidence="3" id="KW-1185">Reference proteome</keyword>
<dbReference type="EMBL" id="ML213504">
    <property type="protein sequence ID" value="TFK56152.1"/>
    <property type="molecule type" value="Genomic_DNA"/>
</dbReference>
<accession>A0A5C3NFK8</accession>
<proteinExistence type="predicted"/>